<evidence type="ECO:0000313" key="2">
    <source>
        <dbReference type="EMBL" id="KAK4209594.1"/>
    </source>
</evidence>
<proteinExistence type="predicted"/>
<reference evidence="2" key="1">
    <citation type="journal article" date="2023" name="Mol. Phylogenet. Evol.">
        <title>Genome-scale phylogeny and comparative genomics of the fungal order Sordariales.</title>
        <authorList>
            <person name="Hensen N."/>
            <person name="Bonometti L."/>
            <person name="Westerberg I."/>
            <person name="Brannstrom I.O."/>
            <person name="Guillou S."/>
            <person name="Cros-Aarteil S."/>
            <person name="Calhoun S."/>
            <person name="Haridas S."/>
            <person name="Kuo A."/>
            <person name="Mondo S."/>
            <person name="Pangilinan J."/>
            <person name="Riley R."/>
            <person name="LaButti K."/>
            <person name="Andreopoulos B."/>
            <person name="Lipzen A."/>
            <person name="Chen C."/>
            <person name="Yan M."/>
            <person name="Daum C."/>
            <person name="Ng V."/>
            <person name="Clum A."/>
            <person name="Steindorff A."/>
            <person name="Ohm R.A."/>
            <person name="Martin F."/>
            <person name="Silar P."/>
            <person name="Natvig D.O."/>
            <person name="Lalanne C."/>
            <person name="Gautier V."/>
            <person name="Ament-Velasquez S.L."/>
            <person name="Kruys A."/>
            <person name="Hutchinson M.I."/>
            <person name="Powell A.J."/>
            <person name="Barry K."/>
            <person name="Miller A.N."/>
            <person name="Grigoriev I.V."/>
            <person name="Debuchy R."/>
            <person name="Gladieux P."/>
            <person name="Hiltunen Thoren M."/>
            <person name="Johannesson H."/>
        </authorList>
    </citation>
    <scope>NUCLEOTIDE SEQUENCE</scope>
    <source>
        <strain evidence="2">PSN293</strain>
    </source>
</reference>
<accession>A0AAN6XZI7</accession>
<keyword evidence="3" id="KW-1185">Reference proteome</keyword>
<dbReference type="AlphaFoldDB" id="A0AAN6XZI7"/>
<name>A0AAN6XZI7_9PEZI</name>
<protein>
    <submittedName>
        <fullName evidence="2">Uncharacterized protein</fullName>
    </submittedName>
</protein>
<gene>
    <name evidence="2" type="ORF">QBC37DRAFT_486016</name>
</gene>
<keyword evidence="1" id="KW-0732">Signal</keyword>
<reference evidence="2" key="2">
    <citation type="submission" date="2023-05" db="EMBL/GenBank/DDBJ databases">
        <authorList>
            <consortium name="Lawrence Berkeley National Laboratory"/>
            <person name="Steindorff A."/>
            <person name="Hensen N."/>
            <person name="Bonometti L."/>
            <person name="Westerberg I."/>
            <person name="Brannstrom I.O."/>
            <person name="Guillou S."/>
            <person name="Cros-Aarteil S."/>
            <person name="Calhoun S."/>
            <person name="Haridas S."/>
            <person name="Kuo A."/>
            <person name="Mondo S."/>
            <person name="Pangilinan J."/>
            <person name="Riley R."/>
            <person name="Labutti K."/>
            <person name="Andreopoulos B."/>
            <person name="Lipzen A."/>
            <person name="Chen C."/>
            <person name="Yanf M."/>
            <person name="Daum C."/>
            <person name="Ng V."/>
            <person name="Clum A."/>
            <person name="Ohm R."/>
            <person name="Martin F."/>
            <person name="Silar P."/>
            <person name="Natvig D."/>
            <person name="Lalanne C."/>
            <person name="Gautier V."/>
            <person name="Ament-Velasquez S.L."/>
            <person name="Kruys A."/>
            <person name="Hutchinson M.I."/>
            <person name="Powell A.J."/>
            <person name="Barry K."/>
            <person name="Miller A.N."/>
            <person name="Grigoriev I.V."/>
            <person name="Debuchy R."/>
            <person name="Gladieux P."/>
            <person name="Thoren M.H."/>
            <person name="Johannesson H."/>
        </authorList>
    </citation>
    <scope>NUCLEOTIDE SEQUENCE</scope>
    <source>
        <strain evidence="2">PSN293</strain>
    </source>
</reference>
<comment type="caution">
    <text evidence="2">The sequence shown here is derived from an EMBL/GenBank/DDBJ whole genome shotgun (WGS) entry which is preliminary data.</text>
</comment>
<feature type="chain" id="PRO_5042884988" evidence="1">
    <location>
        <begin position="22"/>
        <end position="153"/>
    </location>
</feature>
<feature type="signal peptide" evidence="1">
    <location>
        <begin position="1"/>
        <end position="21"/>
    </location>
</feature>
<evidence type="ECO:0000256" key="1">
    <source>
        <dbReference type="SAM" id="SignalP"/>
    </source>
</evidence>
<organism evidence="2 3">
    <name type="scientific">Rhypophila decipiens</name>
    <dbReference type="NCBI Taxonomy" id="261697"/>
    <lineage>
        <taxon>Eukaryota</taxon>
        <taxon>Fungi</taxon>
        <taxon>Dikarya</taxon>
        <taxon>Ascomycota</taxon>
        <taxon>Pezizomycotina</taxon>
        <taxon>Sordariomycetes</taxon>
        <taxon>Sordariomycetidae</taxon>
        <taxon>Sordariales</taxon>
        <taxon>Naviculisporaceae</taxon>
        <taxon>Rhypophila</taxon>
    </lineage>
</organism>
<dbReference type="Proteomes" id="UP001301769">
    <property type="component" value="Unassembled WGS sequence"/>
</dbReference>
<dbReference type="EMBL" id="MU858200">
    <property type="protein sequence ID" value="KAK4209594.1"/>
    <property type="molecule type" value="Genomic_DNA"/>
</dbReference>
<sequence>MAWPSGLDRIYVILLVRTVSGSEVGFPSVQREWGPFGTLTRVGVQEKMHGSSLVRPKLPIEWADGVCRQLQNEKICGRKGSPSSPELRAGISKFQRVGLPIFSKGLGGTGWTDSELVTADAAPNSEKAGPATIINPKEQLDLIGRSNQVNALP</sequence>
<evidence type="ECO:0000313" key="3">
    <source>
        <dbReference type="Proteomes" id="UP001301769"/>
    </source>
</evidence>